<keyword evidence="1" id="KW-0732">Signal</keyword>
<keyword evidence="3" id="KW-1185">Reference proteome</keyword>
<reference evidence="2 3" key="1">
    <citation type="journal article" date="2016" name="Mol. Biol. Evol.">
        <title>Comparative Genomics of Early-Diverging Mushroom-Forming Fungi Provides Insights into the Origins of Lignocellulose Decay Capabilities.</title>
        <authorList>
            <person name="Nagy L.G."/>
            <person name="Riley R."/>
            <person name="Tritt A."/>
            <person name="Adam C."/>
            <person name="Daum C."/>
            <person name="Floudas D."/>
            <person name="Sun H."/>
            <person name="Yadav J.S."/>
            <person name="Pangilinan J."/>
            <person name="Larsson K.H."/>
            <person name="Matsuura K."/>
            <person name="Barry K."/>
            <person name="Labutti K."/>
            <person name="Kuo R."/>
            <person name="Ohm R.A."/>
            <person name="Bhattacharya S.S."/>
            <person name="Shirouzu T."/>
            <person name="Yoshinaga Y."/>
            <person name="Martin F.M."/>
            <person name="Grigoriev I.V."/>
            <person name="Hibbett D.S."/>
        </authorList>
    </citation>
    <scope>NUCLEOTIDE SEQUENCE [LARGE SCALE GENOMIC DNA]</scope>
    <source>
        <strain evidence="2 3">TUFC12733</strain>
    </source>
</reference>
<feature type="signal peptide" evidence="1">
    <location>
        <begin position="1"/>
        <end position="21"/>
    </location>
</feature>
<name>A0A167H4U6_CALVF</name>
<evidence type="ECO:0000256" key="1">
    <source>
        <dbReference type="SAM" id="SignalP"/>
    </source>
</evidence>
<accession>A0A167H4U6</accession>
<organism evidence="2 3">
    <name type="scientific">Calocera viscosa (strain TUFC12733)</name>
    <dbReference type="NCBI Taxonomy" id="1330018"/>
    <lineage>
        <taxon>Eukaryota</taxon>
        <taxon>Fungi</taxon>
        <taxon>Dikarya</taxon>
        <taxon>Basidiomycota</taxon>
        <taxon>Agaricomycotina</taxon>
        <taxon>Dacrymycetes</taxon>
        <taxon>Dacrymycetales</taxon>
        <taxon>Dacrymycetaceae</taxon>
        <taxon>Calocera</taxon>
    </lineage>
</organism>
<gene>
    <name evidence="2" type="ORF">CALVIDRAFT_541979</name>
</gene>
<protein>
    <submittedName>
        <fullName evidence="2">Uncharacterized protein</fullName>
    </submittedName>
</protein>
<dbReference type="EMBL" id="KV417326">
    <property type="protein sequence ID" value="KZO91233.1"/>
    <property type="molecule type" value="Genomic_DNA"/>
</dbReference>
<dbReference type="AlphaFoldDB" id="A0A167H4U6"/>
<evidence type="ECO:0000313" key="2">
    <source>
        <dbReference type="EMBL" id="KZO91233.1"/>
    </source>
</evidence>
<sequence length="62" mass="6196">MRLLQLSKALGLAVLLHGVSAQLQGSASVTAPAGNTYPVQTLTTSPIQPTTSAIAVGIPAVN</sequence>
<feature type="chain" id="PRO_5007887337" evidence="1">
    <location>
        <begin position="22"/>
        <end position="62"/>
    </location>
</feature>
<proteinExistence type="predicted"/>
<dbReference type="Proteomes" id="UP000076738">
    <property type="component" value="Unassembled WGS sequence"/>
</dbReference>
<evidence type="ECO:0000313" key="3">
    <source>
        <dbReference type="Proteomes" id="UP000076738"/>
    </source>
</evidence>